<keyword evidence="1" id="KW-0472">Membrane</keyword>
<name>A0A1Y5E4B7_COLPS</name>
<sequence length="103" mass="11670">MSAEWSIILLNAVIIVIAYVWVYPKLAGKNINKVAAFDCVASGLALIIVANKYWGKGVEFSFLQFELNWFWFTLISYSVIEIPIALWYFRASLIKGNTDSKGE</sequence>
<feature type="transmembrane region" description="Helical" evidence="1">
    <location>
        <begin position="35"/>
        <end position="54"/>
    </location>
</feature>
<proteinExistence type="predicted"/>
<evidence type="ECO:0000256" key="1">
    <source>
        <dbReference type="SAM" id="Phobius"/>
    </source>
</evidence>
<feature type="transmembrane region" description="Helical" evidence="1">
    <location>
        <begin position="6"/>
        <end position="23"/>
    </location>
</feature>
<evidence type="ECO:0000313" key="3">
    <source>
        <dbReference type="Proteomes" id="UP000243053"/>
    </source>
</evidence>
<keyword evidence="1" id="KW-0812">Transmembrane</keyword>
<accession>A0A1Y5E4B7</accession>
<organism evidence="2 3">
    <name type="scientific">Colwellia psychrerythraea</name>
    <name type="common">Vibrio psychroerythus</name>
    <dbReference type="NCBI Taxonomy" id="28229"/>
    <lineage>
        <taxon>Bacteria</taxon>
        <taxon>Pseudomonadati</taxon>
        <taxon>Pseudomonadota</taxon>
        <taxon>Gammaproteobacteria</taxon>
        <taxon>Alteromonadales</taxon>
        <taxon>Colwelliaceae</taxon>
        <taxon>Colwellia</taxon>
    </lineage>
</organism>
<dbReference type="EMBL" id="MAAF01000085">
    <property type="protein sequence ID" value="OUR77622.1"/>
    <property type="molecule type" value="Genomic_DNA"/>
</dbReference>
<gene>
    <name evidence="2" type="ORF">A9Q75_14800</name>
</gene>
<feature type="transmembrane region" description="Helical" evidence="1">
    <location>
        <begin position="69"/>
        <end position="89"/>
    </location>
</feature>
<dbReference type="AlphaFoldDB" id="A0A1Y5E4B7"/>
<dbReference type="Proteomes" id="UP000243053">
    <property type="component" value="Unassembled WGS sequence"/>
</dbReference>
<reference evidence="3" key="1">
    <citation type="journal article" date="2017" name="Proc. Natl. Acad. Sci. U.S.A.">
        <title>Simulation of Deepwater Horizon oil plume reveals substrate specialization within a complex community of hydrocarbon degraders.</title>
        <authorList>
            <person name="Hu P."/>
            <person name="Dubinsky E.A."/>
            <person name="Probst A.J."/>
            <person name="Wang J."/>
            <person name="Sieber C.M.K."/>
            <person name="Tom L.M."/>
            <person name="Gardinali P."/>
            <person name="Banfield J.F."/>
            <person name="Atlas R.M."/>
            <person name="Andersen G.L."/>
        </authorList>
    </citation>
    <scope>NUCLEOTIDE SEQUENCE [LARGE SCALE GENOMIC DNA]</scope>
</reference>
<protein>
    <submittedName>
        <fullName evidence="2">Uncharacterized protein</fullName>
    </submittedName>
</protein>
<evidence type="ECO:0000313" key="2">
    <source>
        <dbReference type="EMBL" id="OUR77622.1"/>
    </source>
</evidence>
<keyword evidence="1" id="KW-1133">Transmembrane helix</keyword>
<comment type="caution">
    <text evidence="2">The sequence shown here is derived from an EMBL/GenBank/DDBJ whole genome shotgun (WGS) entry which is preliminary data.</text>
</comment>